<keyword evidence="6 8" id="KW-0411">Iron-sulfur</keyword>
<name>A0A076EQK1_RHOOP</name>
<dbReference type="GO" id="GO:0005506">
    <property type="term" value="F:iron ion binding"/>
    <property type="evidence" value="ECO:0007669"/>
    <property type="project" value="UniProtKB-UniRule"/>
</dbReference>
<evidence type="ECO:0000256" key="4">
    <source>
        <dbReference type="ARBA" id="ARBA00022982"/>
    </source>
</evidence>
<evidence type="ECO:0000256" key="5">
    <source>
        <dbReference type="ARBA" id="ARBA00023004"/>
    </source>
</evidence>
<dbReference type="InterPro" id="IPR001080">
    <property type="entry name" value="3Fe4S_ferredoxin"/>
</dbReference>
<evidence type="ECO:0000256" key="3">
    <source>
        <dbReference type="ARBA" id="ARBA00022723"/>
    </source>
</evidence>
<comment type="cofactor">
    <cofactor evidence="1">
        <name>[3Fe-4S] cluster</name>
        <dbReference type="ChEBI" id="CHEBI:21137"/>
    </cofactor>
</comment>
<gene>
    <name evidence="9" type="ORF">EP51_14250</name>
</gene>
<evidence type="ECO:0000256" key="6">
    <source>
        <dbReference type="ARBA" id="ARBA00023014"/>
    </source>
</evidence>
<dbReference type="PANTHER" id="PTHR36923">
    <property type="entry name" value="FERREDOXIN"/>
    <property type="match status" value="1"/>
</dbReference>
<dbReference type="EMBL" id="CP008947">
    <property type="protein sequence ID" value="AII05709.1"/>
    <property type="molecule type" value="Genomic_DNA"/>
</dbReference>
<dbReference type="Pfam" id="PF13370">
    <property type="entry name" value="Fer4_13"/>
    <property type="match status" value="1"/>
</dbReference>
<evidence type="ECO:0000256" key="7">
    <source>
        <dbReference type="ARBA" id="ARBA00023291"/>
    </source>
</evidence>
<organism evidence="9 10">
    <name type="scientific">Rhodococcus opacus</name>
    <name type="common">Nocardia opaca</name>
    <dbReference type="NCBI Taxonomy" id="37919"/>
    <lineage>
        <taxon>Bacteria</taxon>
        <taxon>Bacillati</taxon>
        <taxon>Actinomycetota</taxon>
        <taxon>Actinomycetes</taxon>
        <taxon>Mycobacteriales</taxon>
        <taxon>Nocardiaceae</taxon>
        <taxon>Rhodococcus</taxon>
    </lineage>
</organism>
<dbReference type="eggNOG" id="COG1141">
    <property type="taxonomic scope" value="Bacteria"/>
</dbReference>
<evidence type="ECO:0000256" key="8">
    <source>
        <dbReference type="RuleBase" id="RU368020"/>
    </source>
</evidence>
<evidence type="ECO:0000256" key="1">
    <source>
        <dbReference type="ARBA" id="ARBA00001927"/>
    </source>
</evidence>
<dbReference type="PRINTS" id="PR00352">
    <property type="entry name" value="3FE4SFRDOXIN"/>
</dbReference>
<dbReference type="GO" id="GO:0009055">
    <property type="term" value="F:electron transfer activity"/>
    <property type="evidence" value="ECO:0007669"/>
    <property type="project" value="UniProtKB-UniRule"/>
</dbReference>
<dbReference type="Gene3D" id="3.30.70.20">
    <property type="match status" value="1"/>
</dbReference>
<comment type="function">
    <text evidence="8">Ferredoxins are iron-sulfur proteins that transfer electrons in a wide variety of metabolic reactions.</text>
</comment>
<accession>A0A076EQK1</accession>
<keyword evidence="3 8" id="KW-0479">Metal-binding</keyword>
<dbReference type="Proteomes" id="UP000028488">
    <property type="component" value="Chromosome"/>
</dbReference>
<keyword evidence="5 8" id="KW-0408">Iron</keyword>
<dbReference type="AlphaFoldDB" id="A0A076EQK1"/>
<dbReference type="InterPro" id="IPR051269">
    <property type="entry name" value="Fe-S_cluster_ET"/>
</dbReference>
<dbReference type="GO" id="GO:0051538">
    <property type="term" value="F:3 iron, 4 sulfur cluster binding"/>
    <property type="evidence" value="ECO:0007669"/>
    <property type="project" value="UniProtKB-KW"/>
</dbReference>
<evidence type="ECO:0000313" key="9">
    <source>
        <dbReference type="EMBL" id="AII05709.1"/>
    </source>
</evidence>
<keyword evidence="7" id="KW-0003">3Fe-4S</keyword>
<proteinExistence type="predicted"/>
<sequence>MRISVDRDKCCGFGTCTVIAPALFDLRADDNLAYPLIDEPGVEHGEVAREAAGQCPTEAIVITD</sequence>
<protein>
    <recommendedName>
        <fullName evidence="8">Ferredoxin</fullName>
    </recommendedName>
</protein>
<keyword evidence="4 8" id="KW-0249">Electron transport</keyword>
<evidence type="ECO:0000313" key="10">
    <source>
        <dbReference type="Proteomes" id="UP000028488"/>
    </source>
</evidence>
<dbReference type="SUPFAM" id="SSF54862">
    <property type="entry name" value="4Fe-4S ferredoxins"/>
    <property type="match status" value="1"/>
</dbReference>
<dbReference type="PANTHER" id="PTHR36923:SF3">
    <property type="entry name" value="FERREDOXIN"/>
    <property type="match status" value="1"/>
</dbReference>
<reference evidence="9 10" key="1">
    <citation type="submission" date="2014-07" db="EMBL/GenBank/DDBJ databases">
        <title>Genome Sequence of Rhodococcus opacus Strain R7, a Biodegrader of Mono- and Polycyclic Aromatic Hydrocarbons.</title>
        <authorList>
            <person name="Di Gennaro P."/>
            <person name="Zampolli J."/>
            <person name="Presti I."/>
            <person name="Cappelletti M."/>
            <person name="D'Ursi P."/>
            <person name="Orro A."/>
            <person name="Mezzelani A."/>
            <person name="Milanesi L."/>
        </authorList>
    </citation>
    <scope>NUCLEOTIDE SEQUENCE [LARGE SCALE GENOMIC DNA]</scope>
    <source>
        <strain evidence="9 10">R7</strain>
    </source>
</reference>
<dbReference type="RefSeq" id="WP_128639642.1">
    <property type="nucleotide sequence ID" value="NZ_CP008947.1"/>
</dbReference>
<evidence type="ECO:0000256" key="2">
    <source>
        <dbReference type="ARBA" id="ARBA00022448"/>
    </source>
</evidence>
<keyword evidence="2 8" id="KW-0813">Transport</keyword>